<dbReference type="InterPro" id="IPR053232">
    <property type="entry name" value="DnaJ_C/III_chloroplastic"/>
</dbReference>
<evidence type="ECO:0000313" key="3">
    <source>
        <dbReference type="EMBL" id="KMZ60835.1"/>
    </source>
</evidence>
<comment type="caution">
    <text evidence="3">The sequence shown here is derived from an EMBL/GenBank/DDBJ whole genome shotgun (WGS) entry which is preliminary data.</text>
</comment>
<dbReference type="SUPFAM" id="SSF46565">
    <property type="entry name" value="Chaperone J-domain"/>
    <property type="match status" value="1"/>
</dbReference>
<dbReference type="InterPro" id="IPR018253">
    <property type="entry name" value="DnaJ_domain_CS"/>
</dbReference>
<feature type="domain" description="J" evidence="2">
    <location>
        <begin position="66"/>
        <end position="133"/>
    </location>
</feature>
<dbReference type="PANTHER" id="PTHR45090:SF4">
    <property type="entry name" value="J DOMAIN-CONTAINING PROTEIN"/>
    <property type="match status" value="1"/>
</dbReference>
<dbReference type="PROSITE" id="PS50076">
    <property type="entry name" value="DNAJ_2"/>
    <property type="match status" value="1"/>
</dbReference>
<dbReference type="STRING" id="29655.A0A0K9NY24"/>
<dbReference type="InterPro" id="IPR001623">
    <property type="entry name" value="DnaJ_domain"/>
</dbReference>
<dbReference type="PROSITE" id="PS00636">
    <property type="entry name" value="DNAJ_1"/>
    <property type="match status" value="1"/>
</dbReference>
<proteinExistence type="predicted"/>
<dbReference type="EMBL" id="LFYR01001565">
    <property type="protein sequence ID" value="KMZ60835.1"/>
    <property type="molecule type" value="Genomic_DNA"/>
</dbReference>
<protein>
    <submittedName>
        <fullName evidence="3">Chaperone protein dnaJ</fullName>
    </submittedName>
</protein>
<dbReference type="GO" id="GO:0005783">
    <property type="term" value="C:endoplasmic reticulum"/>
    <property type="evidence" value="ECO:0007669"/>
    <property type="project" value="UniProtKB-ARBA"/>
</dbReference>
<dbReference type="OrthoDB" id="445556at2759"/>
<dbReference type="Proteomes" id="UP000036987">
    <property type="component" value="Unassembled WGS sequence"/>
</dbReference>
<sequence>MAVSNTVFPGGVGGRNCNPTTTAHAFSTYPTNNYLPKKPPTTSISLSSSFKTRAAIEDGLMGGRKSFYELLGIPEEGTHEDVKKGYKQMVRIYHPDVCPPNQTEEYTRRFIEVQEAYETLSDPSSKALYDRHLARRGAGFAFSARRKMQEQQQQHSSYDDLVDEKPNWKIRWQSQVVGLKNRSFSKDTSGSNLSWGARMRKQREESINS</sequence>
<dbReference type="AlphaFoldDB" id="A0A0K9NY24"/>
<evidence type="ECO:0000256" key="1">
    <source>
        <dbReference type="SAM" id="MobiDB-lite"/>
    </source>
</evidence>
<name>A0A0K9NY24_ZOSMR</name>
<feature type="region of interest" description="Disordered" evidence="1">
    <location>
        <begin position="181"/>
        <end position="209"/>
    </location>
</feature>
<dbReference type="GO" id="GO:0009507">
    <property type="term" value="C:chloroplast"/>
    <property type="evidence" value="ECO:0000318"/>
    <property type="project" value="GO_Central"/>
</dbReference>
<dbReference type="Gene3D" id="1.10.287.110">
    <property type="entry name" value="DnaJ domain"/>
    <property type="match status" value="1"/>
</dbReference>
<accession>A0A0K9NY24</accession>
<dbReference type="OMA" id="KSEWKSR"/>
<gene>
    <name evidence="3" type="ORF">ZOSMA_56G00660</name>
</gene>
<dbReference type="CDD" id="cd06257">
    <property type="entry name" value="DnaJ"/>
    <property type="match status" value="1"/>
</dbReference>
<reference evidence="4" key="1">
    <citation type="journal article" date="2016" name="Nature">
        <title>The genome of the seagrass Zostera marina reveals angiosperm adaptation to the sea.</title>
        <authorList>
            <person name="Olsen J.L."/>
            <person name="Rouze P."/>
            <person name="Verhelst B."/>
            <person name="Lin Y.-C."/>
            <person name="Bayer T."/>
            <person name="Collen J."/>
            <person name="Dattolo E."/>
            <person name="De Paoli E."/>
            <person name="Dittami S."/>
            <person name="Maumus F."/>
            <person name="Michel G."/>
            <person name="Kersting A."/>
            <person name="Lauritano C."/>
            <person name="Lohaus R."/>
            <person name="Toepel M."/>
            <person name="Tonon T."/>
            <person name="Vanneste K."/>
            <person name="Amirebrahimi M."/>
            <person name="Brakel J."/>
            <person name="Bostroem C."/>
            <person name="Chovatia M."/>
            <person name="Grimwood J."/>
            <person name="Jenkins J.W."/>
            <person name="Jueterbock A."/>
            <person name="Mraz A."/>
            <person name="Stam W.T."/>
            <person name="Tice H."/>
            <person name="Bornberg-Bauer E."/>
            <person name="Green P.J."/>
            <person name="Pearson G.A."/>
            <person name="Procaccini G."/>
            <person name="Duarte C.M."/>
            <person name="Schmutz J."/>
            <person name="Reusch T.B.H."/>
            <person name="Van de Peer Y."/>
        </authorList>
    </citation>
    <scope>NUCLEOTIDE SEQUENCE [LARGE SCALE GENOMIC DNA]</scope>
    <source>
        <strain evidence="4">cv. Finnish</strain>
    </source>
</reference>
<keyword evidence="4" id="KW-1185">Reference proteome</keyword>
<organism evidence="3 4">
    <name type="scientific">Zostera marina</name>
    <name type="common">Eelgrass</name>
    <dbReference type="NCBI Taxonomy" id="29655"/>
    <lineage>
        <taxon>Eukaryota</taxon>
        <taxon>Viridiplantae</taxon>
        <taxon>Streptophyta</taxon>
        <taxon>Embryophyta</taxon>
        <taxon>Tracheophyta</taxon>
        <taxon>Spermatophyta</taxon>
        <taxon>Magnoliopsida</taxon>
        <taxon>Liliopsida</taxon>
        <taxon>Zosteraceae</taxon>
        <taxon>Zostera</taxon>
    </lineage>
</organism>
<evidence type="ECO:0000259" key="2">
    <source>
        <dbReference type="PROSITE" id="PS50076"/>
    </source>
</evidence>
<dbReference type="InterPro" id="IPR036869">
    <property type="entry name" value="J_dom_sf"/>
</dbReference>
<dbReference type="PANTHER" id="PTHR45090">
    <property type="entry name" value="CHAPERONE PROTEIN DNAJ 20 CHLOROPLASTIC"/>
    <property type="match status" value="1"/>
</dbReference>
<dbReference type="SMART" id="SM00271">
    <property type="entry name" value="DnaJ"/>
    <property type="match status" value="1"/>
</dbReference>
<dbReference type="PRINTS" id="PR00625">
    <property type="entry name" value="JDOMAIN"/>
</dbReference>
<evidence type="ECO:0000313" key="4">
    <source>
        <dbReference type="Proteomes" id="UP000036987"/>
    </source>
</evidence>
<dbReference type="Pfam" id="PF00226">
    <property type="entry name" value="DnaJ"/>
    <property type="match status" value="1"/>
</dbReference>